<proteinExistence type="predicted"/>
<name>A0A5B7IR60_PORTR</name>
<keyword evidence="2" id="KW-1185">Reference proteome</keyword>
<dbReference type="AlphaFoldDB" id="A0A5B7IR60"/>
<evidence type="ECO:0000313" key="2">
    <source>
        <dbReference type="Proteomes" id="UP000324222"/>
    </source>
</evidence>
<accession>A0A5B7IR60</accession>
<reference evidence="1 2" key="1">
    <citation type="submission" date="2019-05" db="EMBL/GenBank/DDBJ databases">
        <title>Another draft genome of Portunus trituberculatus and its Hox gene families provides insights of decapod evolution.</title>
        <authorList>
            <person name="Jeong J.-H."/>
            <person name="Song I."/>
            <person name="Kim S."/>
            <person name="Choi T."/>
            <person name="Kim D."/>
            <person name="Ryu S."/>
            <person name="Kim W."/>
        </authorList>
    </citation>
    <scope>NUCLEOTIDE SEQUENCE [LARGE SCALE GENOMIC DNA]</scope>
    <source>
        <tissue evidence="1">Muscle</tissue>
    </source>
</reference>
<dbReference type="EMBL" id="VSRR010060473">
    <property type="protein sequence ID" value="MPC82694.1"/>
    <property type="molecule type" value="Genomic_DNA"/>
</dbReference>
<organism evidence="1 2">
    <name type="scientific">Portunus trituberculatus</name>
    <name type="common">Swimming crab</name>
    <name type="synonym">Neptunus trituberculatus</name>
    <dbReference type="NCBI Taxonomy" id="210409"/>
    <lineage>
        <taxon>Eukaryota</taxon>
        <taxon>Metazoa</taxon>
        <taxon>Ecdysozoa</taxon>
        <taxon>Arthropoda</taxon>
        <taxon>Crustacea</taxon>
        <taxon>Multicrustacea</taxon>
        <taxon>Malacostraca</taxon>
        <taxon>Eumalacostraca</taxon>
        <taxon>Eucarida</taxon>
        <taxon>Decapoda</taxon>
        <taxon>Pleocyemata</taxon>
        <taxon>Brachyura</taxon>
        <taxon>Eubrachyura</taxon>
        <taxon>Portunoidea</taxon>
        <taxon>Portunidae</taxon>
        <taxon>Portuninae</taxon>
        <taxon>Portunus</taxon>
    </lineage>
</organism>
<sequence>MTRRKEDVQVSDCSMCYSESRLPITRQEQQTSLCIPGKTLLLLRTHISLVLWECWCVIQGPLVSRPGLLCRWRGEGESVGPKLSSPY</sequence>
<evidence type="ECO:0000313" key="1">
    <source>
        <dbReference type="EMBL" id="MPC82694.1"/>
    </source>
</evidence>
<dbReference type="Proteomes" id="UP000324222">
    <property type="component" value="Unassembled WGS sequence"/>
</dbReference>
<protein>
    <submittedName>
        <fullName evidence="1">Uncharacterized protein</fullName>
    </submittedName>
</protein>
<comment type="caution">
    <text evidence="1">The sequence shown here is derived from an EMBL/GenBank/DDBJ whole genome shotgun (WGS) entry which is preliminary data.</text>
</comment>
<gene>
    <name evidence="1" type="ORF">E2C01_077374</name>
</gene>